<dbReference type="AlphaFoldDB" id="A0ABD5CJK0"/>
<protein>
    <submittedName>
        <fullName evidence="1">Uncharacterized protein</fullName>
    </submittedName>
</protein>
<comment type="caution">
    <text evidence="1">The sequence shown here is derived from an EMBL/GenBank/DDBJ whole genome shotgun (WGS) entry which is preliminary data.</text>
</comment>
<evidence type="ECO:0000313" key="1">
    <source>
        <dbReference type="EMBL" id="MDR6205374.1"/>
    </source>
</evidence>
<reference evidence="1 2" key="1">
    <citation type="submission" date="2023-08" db="EMBL/GenBank/DDBJ databases">
        <title>Genome sequencing of plant associated microbes to promote plant fitness in Sorghum bicolor and Oryza sativa.</title>
        <authorList>
            <person name="Coleman-Derr D."/>
        </authorList>
    </citation>
    <scope>NUCLEOTIDE SEQUENCE [LARGE SCALE GENOMIC DNA]</scope>
    <source>
        <strain evidence="1 2">SLBN-33</strain>
    </source>
</reference>
<dbReference type="EMBL" id="JAVIZN010000002">
    <property type="protein sequence ID" value="MDR6205374.1"/>
    <property type="molecule type" value="Genomic_DNA"/>
</dbReference>
<gene>
    <name evidence="1" type="ORF">QF025_004094</name>
</gene>
<name>A0ABD5CJK0_9BURK</name>
<proteinExistence type="predicted"/>
<dbReference type="Proteomes" id="UP001245184">
    <property type="component" value="Unassembled WGS sequence"/>
</dbReference>
<evidence type="ECO:0000313" key="2">
    <source>
        <dbReference type="Proteomes" id="UP001245184"/>
    </source>
</evidence>
<sequence>MACVKQTENPQHPSSAYYEQTSWTALKFQTVTPIRKQKL</sequence>
<accession>A0ABD5CJK0</accession>
<organism evidence="1 2">
    <name type="scientific">Paraburkholderia graminis</name>
    <dbReference type="NCBI Taxonomy" id="60548"/>
    <lineage>
        <taxon>Bacteria</taxon>
        <taxon>Pseudomonadati</taxon>
        <taxon>Pseudomonadota</taxon>
        <taxon>Betaproteobacteria</taxon>
        <taxon>Burkholderiales</taxon>
        <taxon>Burkholderiaceae</taxon>
        <taxon>Paraburkholderia</taxon>
    </lineage>
</organism>